<dbReference type="Proteomes" id="UP000232163">
    <property type="component" value="Unassembled WGS sequence"/>
</dbReference>
<dbReference type="InterPro" id="IPR009389">
    <property type="entry name" value="DUF1045"/>
</dbReference>
<evidence type="ECO:0000313" key="2">
    <source>
        <dbReference type="Proteomes" id="UP000232163"/>
    </source>
</evidence>
<dbReference type="AlphaFoldDB" id="A0A2N9VYM9"/>
<dbReference type="RefSeq" id="WP_100003064.1">
    <property type="nucleotide sequence ID" value="NZ_CP017943.1"/>
</dbReference>
<proteinExistence type="predicted"/>
<comment type="caution">
    <text evidence="1">The sequence shown here is derived from an EMBL/GenBank/DDBJ whole genome shotgun (WGS) entry which is preliminary data.</text>
</comment>
<dbReference type="KEGG" id="pht:BLM14_25940"/>
<evidence type="ECO:0008006" key="3">
    <source>
        <dbReference type="Google" id="ProtNLM"/>
    </source>
</evidence>
<dbReference type="PIRSF" id="PIRSF033328">
    <property type="entry name" value="Phest_Mll4975"/>
    <property type="match status" value="1"/>
</dbReference>
<sequence length="233" mass="26181">MRYALYYTPPPDHALTRVASRWLGRSAFSHNCDESSQASGCDQALTAEPRRYGFHATIKAPFRLREDRTAEELEAAVRSFCAKRPICPIGPLSVARVGNFFALVPSTGTPFSGGLASRAVGDLDEFRAPLNEAELQRHLRSDLDDVETTNLVLWGYPYVFDRFRFHMTLTGPVQASRREAVGEQLKAMFDPLLLAEDFYIDALTLFVQDNPGGDFLARTRFPLWTREQMKATG</sequence>
<reference evidence="1 2" key="1">
    <citation type="journal article" date="2017" name="Int J Environ Stud">
        <title>Does the Miocene-Pliocene relict legume Oxytropis triphylla form nitrogen-fixing nodules with a combination of bacterial strains?</title>
        <authorList>
            <person name="Safronova V."/>
            <person name="Belimov A."/>
            <person name="Sazanova A."/>
            <person name="Kuznetsova I."/>
            <person name="Popova J."/>
            <person name="Andronov E."/>
            <person name="Verkhozina A."/>
            <person name="Tikhonovich I."/>
        </authorList>
    </citation>
    <scope>NUCLEOTIDE SEQUENCE [LARGE SCALE GENOMIC DNA]</scope>
    <source>
        <strain evidence="1 2">Tri-38</strain>
    </source>
</reference>
<evidence type="ECO:0000313" key="1">
    <source>
        <dbReference type="EMBL" id="PIO44597.1"/>
    </source>
</evidence>
<gene>
    <name evidence="1" type="ORF">B5P45_12085</name>
</gene>
<name>A0A2N9VYM9_9HYPH</name>
<dbReference type="Pfam" id="PF06299">
    <property type="entry name" value="DUF1045"/>
    <property type="match status" value="1"/>
</dbReference>
<dbReference type="OrthoDB" id="4954742at2"/>
<accession>A0A2N9VYM9</accession>
<organism evidence="1 2">
    <name type="scientific">Phyllobacterium zundukense</name>
    <dbReference type="NCBI Taxonomy" id="1867719"/>
    <lineage>
        <taxon>Bacteria</taxon>
        <taxon>Pseudomonadati</taxon>
        <taxon>Pseudomonadota</taxon>
        <taxon>Alphaproteobacteria</taxon>
        <taxon>Hyphomicrobiales</taxon>
        <taxon>Phyllobacteriaceae</taxon>
        <taxon>Phyllobacterium</taxon>
    </lineage>
</organism>
<keyword evidence="2" id="KW-1185">Reference proteome</keyword>
<dbReference type="EMBL" id="MZMT01000028">
    <property type="protein sequence ID" value="PIO44597.1"/>
    <property type="molecule type" value="Genomic_DNA"/>
</dbReference>
<protein>
    <recommendedName>
        <fullName evidence="3">Phosphonate metabolism protein</fullName>
    </recommendedName>
</protein>